<sequence length="107" mass="12551">IQKKSKEFEEFEEITESKNKLYNQEKLTHENDMKAAQIEIKSLKNRVAGLESELNERDDAHEEMVAKLLEGRKKRIARKPLTEKPFTQIESQENNLLENKINKLNLG</sequence>
<organism evidence="2 3">
    <name type="scientific">Clydaea vesicula</name>
    <dbReference type="NCBI Taxonomy" id="447962"/>
    <lineage>
        <taxon>Eukaryota</taxon>
        <taxon>Fungi</taxon>
        <taxon>Fungi incertae sedis</taxon>
        <taxon>Chytridiomycota</taxon>
        <taxon>Chytridiomycota incertae sedis</taxon>
        <taxon>Chytridiomycetes</taxon>
        <taxon>Lobulomycetales</taxon>
        <taxon>Lobulomycetaceae</taxon>
        <taxon>Clydaea</taxon>
    </lineage>
</organism>
<dbReference type="Proteomes" id="UP001211065">
    <property type="component" value="Unassembled WGS sequence"/>
</dbReference>
<gene>
    <name evidence="2" type="ORF">HK099_006112</name>
</gene>
<accession>A0AAD5U0P7</accession>
<evidence type="ECO:0000256" key="1">
    <source>
        <dbReference type="SAM" id="Coils"/>
    </source>
</evidence>
<protein>
    <submittedName>
        <fullName evidence="2">Uncharacterized protein</fullName>
    </submittedName>
</protein>
<name>A0AAD5U0P7_9FUNG</name>
<evidence type="ECO:0000313" key="2">
    <source>
        <dbReference type="EMBL" id="KAJ3215954.1"/>
    </source>
</evidence>
<keyword evidence="1" id="KW-0175">Coiled coil</keyword>
<dbReference type="EMBL" id="JADGJW010000507">
    <property type="protein sequence ID" value="KAJ3215954.1"/>
    <property type="molecule type" value="Genomic_DNA"/>
</dbReference>
<dbReference type="AlphaFoldDB" id="A0AAD5U0P7"/>
<reference evidence="2" key="1">
    <citation type="submission" date="2020-05" db="EMBL/GenBank/DDBJ databases">
        <title>Phylogenomic resolution of chytrid fungi.</title>
        <authorList>
            <person name="Stajich J.E."/>
            <person name="Amses K."/>
            <person name="Simmons R."/>
            <person name="Seto K."/>
            <person name="Myers J."/>
            <person name="Bonds A."/>
            <person name="Quandt C.A."/>
            <person name="Barry K."/>
            <person name="Liu P."/>
            <person name="Grigoriev I."/>
            <person name="Longcore J.E."/>
            <person name="James T.Y."/>
        </authorList>
    </citation>
    <scope>NUCLEOTIDE SEQUENCE</scope>
    <source>
        <strain evidence="2">JEL0476</strain>
    </source>
</reference>
<feature type="coiled-coil region" evidence="1">
    <location>
        <begin position="19"/>
        <end position="60"/>
    </location>
</feature>
<evidence type="ECO:0000313" key="3">
    <source>
        <dbReference type="Proteomes" id="UP001211065"/>
    </source>
</evidence>
<feature type="non-terminal residue" evidence="2">
    <location>
        <position position="1"/>
    </location>
</feature>
<keyword evidence="3" id="KW-1185">Reference proteome</keyword>
<proteinExistence type="predicted"/>
<comment type="caution">
    <text evidence="2">The sequence shown here is derived from an EMBL/GenBank/DDBJ whole genome shotgun (WGS) entry which is preliminary data.</text>
</comment>